<accession>A0A9X2YEH5</accession>
<keyword evidence="1" id="KW-0175">Coiled coil</keyword>
<feature type="region of interest" description="Disordered" evidence="2">
    <location>
        <begin position="150"/>
        <end position="191"/>
    </location>
</feature>
<feature type="coiled-coil region" evidence="1">
    <location>
        <begin position="43"/>
        <end position="70"/>
    </location>
</feature>
<proteinExistence type="predicted"/>
<evidence type="ECO:0000313" key="3">
    <source>
        <dbReference type="EMBL" id="MCV7071835.1"/>
    </source>
</evidence>
<dbReference type="Proteomes" id="UP001140272">
    <property type="component" value="Unassembled WGS sequence"/>
</dbReference>
<evidence type="ECO:0000256" key="1">
    <source>
        <dbReference type="SAM" id="Coils"/>
    </source>
</evidence>
<name>A0A9X2YEH5_9MYCO</name>
<protein>
    <submittedName>
        <fullName evidence="3">Uncharacterized protein</fullName>
    </submittedName>
</protein>
<reference evidence="3" key="1">
    <citation type="submission" date="2020-07" db="EMBL/GenBank/DDBJ databases">
        <authorList>
            <person name="Pettersson B.M.F."/>
            <person name="Behra P.R.K."/>
            <person name="Ramesh M."/>
            <person name="Das S."/>
            <person name="Dasgupta S."/>
            <person name="Kirsebom L.A."/>
        </authorList>
    </citation>
    <scope>NUCLEOTIDE SEQUENCE</scope>
    <source>
        <strain evidence="3">DSM 45406</strain>
    </source>
</reference>
<dbReference type="AlphaFoldDB" id="A0A9X2YEH5"/>
<feature type="compositionally biased region" description="Gly residues" evidence="2">
    <location>
        <begin position="164"/>
        <end position="176"/>
    </location>
</feature>
<gene>
    <name evidence="3" type="ORF">H7H73_17045</name>
</gene>
<evidence type="ECO:0000256" key="2">
    <source>
        <dbReference type="SAM" id="MobiDB-lite"/>
    </source>
</evidence>
<sequence length="191" mass="19440">MRCGGAAGAATKKLVGGECGCGGGTSGPAGFSVPVMTAAGTSKLEARRRAVEATRRANEARAARDKANIDDATNFLYEVGKVAEVEVWKTERLAQLREQVDAEAAKRVATHRAKAGAVVARMQGRDETLTTIAARTDVGIGIVRTMLRHAPKAEKSTPSNGSHAVGGGGEVGGEPGGVAYPGADEPDAASA</sequence>
<evidence type="ECO:0000313" key="4">
    <source>
        <dbReference type="Proteomes" id="UP001140272"/>
    </source>
</evidence>
<reference evidence="3" key="2">
    <citation type="journal article" date="2022" name="BMC Genomics">
        <title>Comparative genome analysis of mycobacteria focusing on tRNA and non-coding RNA.</title>
        <authorList>
            <person name="Behra P.R.K."/>
            <person name="Pettersson B.M.F."/>
            <person name="Ramesh M."/>
            <person name="Das S."/>
            <person name="Dasgupta S."/>
            <person name="Kirsebom L.A."/>
        </authorList>
    </citation>
    <scope>NUCLEOTIDE SEQUENCE</scope>
    <source>
        <strain evidence="3">DSM 45406</strain>
    </source>
</reference>
<dbReference type="EMBL" id="JACKRN010000609">
    <property type="protein sequence ID" value="MCV7071835.1"/>
    <property type="molecule type" value="Genomic_DNA"/>
</dbReference>
<comment type="caution">
    <text evidence="3">The sequence shown here is derived from an EMBL/GenBank/DDBJ whole genome shotgun (WGS) entry which is preliminary data.</text>
</comment>
<organism evidence="3 4">
    <name type="scientific">Mycolicibacterium rufum</name>
    <dbReference type="NCBI Taxonomy" id="318424"/>
    <lineage>
        <taxon>Bacteria</taxon>
        <taxon>Bacillati</taxon>
        <taxon>Actinomycetota</taxon>
        <taxon>Actinomycetes</taxon>
        <taxon>Mycobacteriales</taxon>
        <taxon>Mycobacteriaceae</taxon>
        <taxon>Mycolicibacterium</taxon>
    </lineage>
</organism>